<feature type="transmembrane region" description="Helical" evidence="6">
    <location>
        <begin position="55"/>
        <end position="81"/>
    </location>
</feature>
<keyword evidence="3 6" id="KW-1133">Transmembrane helix</keyword>
<name>A0A1X7RSV1_ZYMT9</name>
<dbReference type="GO" id="GO:0005886">
    <property type="term" value="C:plasma membrane"/>
    <property type="evidence" value="ECO:0007669"/>
    <property type="project" value="TreeGrafter"/>
</dbReference>
<dbReference type="EMBL" id="LT853696">
    <property type="protein sequence ID" value="SMQ50523.1"/>
    <property type="molecule type" value="Genomic_DNA"/>
</dbReference>
<keyword evidence="4 6" id="KW-0472">Membrane</keyword>
<comment type="subcellular location">
    <subcellularLocation>
        <location evidence="1">Membrane</location>
        <topology evidence="1">Multi-pass membrane protein</topology>
    </subcellularLocation>
</comment>
<evidence type="ECO:0000256" key="4">
    <source>
        <dbReference type="ARBA" id="ARBA00023136"/>
    </source>
</evidence>
<dbReference type="GO" id="GO:0022857">
    <property type="term" value="F:transmembrane transporter activity"/>
    <property type="evidence" value="ECO:0007669"/>
    <property type="project" value="TreeGrafter"/>
</dbReference>
<dbReference type="PANTHER" id="PTHR23502:SF2">
    <property type="entry name" value="TRANSPORTER, PUTATIVE (AFU_ORTHOLOGUE AFUA_2G08910)-RELATED"/>
    <property type="match status" value="1"/>
</dbReference>
<protein>
    <submittedName>
        <fullName evidence="7">Uncharacterized protein</fullName>
    </submittedName>
</protein>
<gene>
    <name evidence="7" type="ORF">ZT3D7_G5676</name>
</gene>
<accession>A0A1X7RSV1</accession>
<dbReference type="AlphaFoldDB" id="A0A1X7RSV1"/>
<evidence type="ECO:0000256" key="5">
    <source>
        <dbReference type="SAM" id="MobiDB-lite"/>
    </source>
</evidence>
<evidence type="ECO:0000256" key="6">
    <source>
        <dbReference type="SAM" id="Phobius"/>
    </source>
</evidence>
<evidence type="ECO:0000256" key="3">
    <source>
        <dbReference type="ARBA" id="ARBA00022989"/>
    </source>
</evidence>
<evidence type="ECO:0000313" key="8">
    <source>
        <dbReference type="Proteomes" id="UP000215127"/>
    </source>
</evidence>
<reference evidence="7 8" key="1">
    <citation type="submission" date="2016-06" db="EMBL/GenBank/DDBJ databases">
        <authorList>
            <person name="Kjaerup R.B."/>
            <person name="Dalgaard T.S."/>
            <person name="Juul-Madsen H.R."/>
        </authorList>
    </citation>
    <scope>NUCLEOTIDE SEQUENCE [LARGE SCALE GENOMIC DNA]</scope>
</reference>
<evidence type="ECO:0000256" key="1">
    <source>
        <dbReference type="ARBA" id="ARBA00004141"/>
    </source>
</evidence>
<evidence type="ECO:0000256" key="2">
    <source>
        <dbReference type="ARBA" id="ARBA00022692"/>
    </source>
</evidence>
<dbReference type="Proteomes" id="UP000215127">
    <property type="component" value="Chromosome 5"/>
</dbReference>
<proteinExistence type="predicted"/>
<organism evidence="7 8">
    <name type="scientific">Zymoseptoria tritici (strain ST99CH_3D7)</name>
    <dbReference type="NCBI Taxonomy" id="1276538"/>
    <lineage>
        <taxon>Eukaryota</taxon>
        <taxon>Fungi</taxon>
        <taxon>Dikarya</taxon>
        <taxon>Ascomycota</taxon>
        <taxon>Pezizomycotina</taxon>
        <taxon>Dothideomycetes</taxon>
        <taxon>Dothideomycetidae</taxon>
        <taxon>Mycosphaerellales</taxon>
        <taxon>Mycosphaerellaceae</taxon>
        <taxon>Zymoseptoria</taxon>
    </lineage>
</organism>
<sequence>MRPNPRRLQPHTSPKNTATTSSTATAPSTSSLSPLRSTDPAEPYNWPTWKKNANLTVVGVHAMMTTFTAAAIISVSSSIALDFSTSMHHASSLTSLQILVLGWAPLF</sequence>
<evidence type="ECO:0000313" key="7">
    <source>
        <dbReference type="EMBL" id="SMQ50523.1"/>
    </source>
</evidence>
<dbReference type="STRING" id="1276538.A0A1X7RSV1"/>
<dbReference type="PANTHER" id="PTHR23502">
    <property type="entry name" value="MAJOR FACILITATOR SUPERFAMILY"/>
    <property type="match status" value="1"/>
</dbReference>
<keyword evidence="8" id="KW-1185">Reference proteome</keyword>
<feature type="compositionally biased region" description="Low complexity" evidence="5">
    <location>
        <begin position="12"/>
        <end position="38"/>
    </location>
</feature>
<feature type="region of interest" description="Disordered" evidence="5">
    <location>
        <begin position="1"/>
        <end position="47"/>
    </location>
</feature>
<keyword evidence="2 6" id="KW-0812">Transmembrane</keyword>